<dbReference type="AlphaFoldDB" id="A0A941IHK9"/>
<organism evidence="1 2">
    <name type="scientific">Actinospica acidithermotolerans</name>
    <dbReference type="NCBI Taxonomy" id="2828514"/>
    <lineage>
        <taxon>Bacteria</taxon>
        <taxon>Bacillati</taxon>
        <taxon>Actinomycetota</taxon>
        <taxon>Actinomycetes</taxon>
        <taxon>Catenulisporales</taxon>
        <taxon>Actinospicaceae</taxon>
        <taxon>Actinospica</taxon>
    </lineage>
</organism>
<evidence type="ECO:0000313" key="1">
    <source>
        <dbReference type="EMBL" id="MBR7825822.1"/>
    </source>
</evidence>
<name>A0A941IHK9_9ACTN</name>
<sequence>MTPEQILGLHQLLGRIGYFHALFIEPVIVEHPDAVAFAPARTCCLHSGAHLDRPVPRDVLCSSAWELLPRIAEQHGAGPACPADNLGCCAPCTVARSAETIAATWILAQAAALSASVPHDHAAQAIARVLAHAFATQYDADCEQLDRDTTPAATIHLAEAHPLPLTAELLGCWADPATAPSGRLYTWLNHCSGVDDIRRITLLRSAA</sequence>
<dbReference type="EMBL" id="JAGSOH010000009">
    <property type="protein sequence ID" value="MBR7825822.1"/>
    <property type="molecule type" value="Genomic_DNA"/>
</dbReference>
<gene>
    <name evidence="1" type="ORF">KDK95_05840</name>
</gene>
<dbReference type="RefSeq" id="WP_212516977.1">
    <property type="nucleotide sequence ID" value="NZ_JAGSOH010000009.1"/>
</dbReference>
<proteinExistence type="predicted"/>
<comment type="caution">
    <text evidence="1">The sequence shown here is derived from an EMBL/GenBank/DDBJ whole genome shotgun (WGS) entry which is preliminary data.</text>
</comment>
<accession>A0A941IHK9</accession>
<protein>
    <submittedName>
        <fullName evidence="1">Uncharacterized protein</fullName>
    </submittedName>
</protein>
<evidence type="ECO:0000313" key="2">
    <source>
        <dbReference type="Proteomes" id="UP000676325"/>
    </source>
</evidence>
<reference evidence="1" key="1">
    <citation type="submission" date="2021-04" db="EMBL/GenBank/DDBJ databases">
        <title>Genome based classification of Actinospica acidithermotolerans sp. nov., an actinobacterium isolated from an Indonesian hot spring.</title>
        <authorList>
            <person name="Kusuma A.B."/>
            <person name="Putra K.E."/>
            <person name="Nafisah S."/>
            <person name="Loh J."/>
            <person name="Nouioui I."/>
            <person name="Goodfellow M."/>
        </authorList>
    </citation>
    <scope>NUCLEOTIDE SEQUENCE</scope>
    <source>
        <strain evidence="1">MGRD01-02</strain>
    </source>
</reference>
<keyword evidence="2" id="KW-1185">Reference proteome</keyword>
<dbReference type="Proteomes" id="UP000676325">
    <property type="component" value="Unassembled WGS sequence"/>
</dbReference>